<dbReference type="Gene3D" id="3.90.550.10">
    <property type="entry name" value="Spore Coat Polysaccharide Biosynthesis Protein SpsA, Chain A"/>
    <property type="match status" value="1"/>
</dbReference>
<reference evidence="2" key="1">
    <citation type="journal article" date="2015" name="Nature">
        <title>Complex archaea that bridge the gap between prokaryotes and eukaryotes.</title>
        <authorList>
            <person name="Spang A."/>
            <person name="Saw J.H."/>
            <person name="Jorgensen S.L."/>
            <person name="Zaremba-Niedzwiedzka K."/>
            <person name="Martijn J."/>
            <person name="Lind A.E."/>
            <person name="van Eijk R."/>
            <person name="Schleper C."/>
            <person name="Guy L."/>
            <person name="Ettema T.J."/>
        </authorList>
    </citation>
    <scope>NUCLEOTIDE SEQUENCE</scope>
</reference>
<organism evidence="2">
    <name type="scientific">marine sediment metagenome</name>
    <dbReference type="NCBI Taxonomy" id="412755"/>
    <lineage>
        <taxon>unclassified sequences</taxon>
        <taxon>metagenomes</taxon>
        <taxon>ecological metagenomes</taxon>
    </lineage>
</organism>
<evidence type="ECO:0000313" key="2">
    <source>
        <dbReference type="EMBL" id="KKL74016.1"/>
    </source>
</evidence>
<sequence>MKVIILAGGWGTRLGHRADLIPKPMVKIGNRPILWHIMKIYSSYGYNDFIICTGVKGEIIKDYYYNYDCKTNDFTIDLSSKKIEFLNKQQENWRVTLVDTGLNTLKGARIKRVEKFLDNDMNMVTYGDGVADININKLIEFHKSHKKLFTITAVSKPARFGELIEKDGVVYSFHEKSRSLHSFINGGFMVFNNEFLNYLTIEEKCDLERGVLEDLSLKGELMVYKHEGKWECMDHERDVIYLNKLWNDKKAFWKVWE</sequence>
<dbReference type="Pfam" id="PF00483">
    <property type="entry name" value="NTP_transferase"/>
    <property type="match status" value="1"/>
</dbReference>
<comment type="caution">
    <text evidence="2">The sequence shown here is derived from an EMBL/GenBank/DDBJ whole genome shotgun (WGS) entry which is preliminary data.</text>
</comment>
<proteinExistence type="predicted"/>
<dbReference type="SUPFAM" id="SSF53448">
    <property type="entry name" value="Nucleotide-diphospho-sugar transferases"/>
    <property type="match status" value="1"/>
</dbReference>
<dbReference type="GO" id="GO:0047343">
    <property type="term" value="F:glucose-1-phosphate cytidylyltransferase activity"/>
    <property type="evidence" value="ECO:0007669"/>
    <property type="project" value="InterPro"/>
</dbReference>
<dbReference type="PANTHER" id="PTHR47183">
    <property type="entry name" value="GLUCOSE-1-PHOSPHATE CYTIDYLYLTRANSFERASE-RELATED"/>
    <property type="match status" value="1"/>
</dbReference>
<dbReference type="InterPro" id="IPR005835">
    <property type="entry name" value="NTP_transferase_dom"/>
</dbReference>
<dbReference type="CDD" id="cd02524">
    <property type="entry name" value="G1P_cytidylyltransferase"/>
    <property type="match status" value="1"/>
</dbReference>
<dbReference type="GO" id="GO:0009243">
    <property type="term" value="P:O antigen biosynthetic process"/>
    <property type="evidence" value="ECO:0007669"/>
    <property type="project" value="InterPro"/>
</dbReference>
<feature type="domain" description="Nucleotidyl transferase" evidence="1">
    <location>
        <begin position="2"/>
        <end position="207"/>
    </location>
</feature>
<accession>A0A0F9F6A2</accession>
<dbReference type="InterPro" id="IPR029044">
    <property type="entry name" value="Nucleotide-diphossugar_trans"/>
</dbReference>
<dbReference type="InterPro" id="IPR013446">
    <property type="entry name" value="G1P_cyt_trans-like"/>
</dbReference>
<dbReference type="EMBL" id="LAZR01024786">
    <property type="protein sequence ID" value="KKL74016.1"/>
    <property type="molecule type" value="Genomic_DNA"/>
</dbReference>
<dbReference type="PANTHER" id="PTHR47183:SF1">
    <property type="entry name" value="GLUCOSE-1-PHOSPHATE CYTIDYLYLTRANSFERASE"/>
    <property type="match status" value="1"/>
</dbReference>
<dbReference type="AlphaFoldDB" id="A0A0F9F6A2"/>
<name>A0A0F9F6A2_9ZZZZ</name>
<evidence type="ECO:0000259" key="1">
    <source>
        <dbReference type="Pfam" id="PF00483"/>
    </source>
</evidence>
<dbReference type="InterPro" id="IPR046981">
    <property type="entry name" value="G1P_cyt_trans"/>
</dbReference>
<gene>
    <name evidence="2" type="ORF">LCGC14_2069130</name>
</gene>
<protein>
    <recommendedName>
        <fullName evidence="1">Nucleotidyl transferase domain-containing protein</fullName>
    </recommendedName>
</protein>
<dbReference type="NCBIfam" id="TIGR02623">
    <property type="entry name" value="G1P_cyt_trans"/>
    <property type="match status" value="1"/>
</dbReference>